<dbReference type="EMBL" id="CH698400">
    <property type="protein sequence ID" value="EDW25241.1"/>
    <property type="molecule type" value="Genomic_DNA"/>
</dbReference>
<dbReference type="AlphaFoldDB" id="B4IS75"/>
<organism evidence="2">
    <name type="scientific">Drosophila persimilis</name>
    <name type="common">Fruit fly</name>
    <dbReference type="NCBI Taxonomy" id="7234"/>
    <lineage>
        <taxon>Eukaryota</taxon>
        <taxon>Metazoa</taxon>
        <taxon>Ecdysozoa</taxon>
        <taxon>Arthropoda</taxon>
        <taxon>Hexapoda</taxon>
        <taxon>Insecta</taxon>
        <taxon>Pterygota</taxon>
        <taxon>Neoptera</taxon>
        <taxon>Endopterygota</taxon>
        <taxon>Diptera</taxon>
        <taxon>Brachycera</taxon>
        <taxon>Muscomorpha</taxon>
        <taxon>Ephydroidea</taxon>
        <taxon>Drosophilidae</taxon>
        <taxon>Drosophila</taxon>
        <taxon>Sophophora</taxon>
    </lineage>
</organism>
<name>B4IS75_DROPE</name>
<sequence>MLTEERTPEHESTERTEHMKVRRGWWGRGLCTYADTICLRALYSWAHLKLHKQVWSSINDGSIRGQVQRRQQEMSIDTVSYVVRYVRYTRAPAQAQNEAEAFAFPFLY</sequence>
<protein>
    <submittedName>
        <fullName evidence="1">GL15112</fullName>
    </submittedName>
</protein>
<evidence type="ECO:0000313" key="2">
    <source>
        <dbReference type="Proteomes" id="UP000008744"/>
    </source>
</evidence>
<dbReference type="Proteomes" id="UP000008744">
    <property type="component" value="Unassembled WGS sequence"/>
</dbReference>
<evidence type="ECO:0000313" key="1">
    <source>
        <dbReference type="EMBL" id="EDW25241.1"/>
    </source>
</evidence>
<gene>
    <name evidence="1" type="primary">Dper\GL15112</name>
    <name evidence="1" type="ORF">Dper_GL15112</name>
</gene>
<keyword evidence="2" id="KW-1185">Reference proteome</keyword>
<dbReference type="HOGENOM" id="CLU_2199656_0_0_1"/>
<accession>B4IS75</accession>
<proteinExistence type="predicted"/>
<reference evidence="1 2" key="1">
    <citation type="journal article" date="2007" name="Nature">
        <title>Evolution of genes and genomes on the Drosophila phylogeny.</title>
        <authorList>
            <consortium name="Drosophila 12 Genomes Consortium"/>
            <person name="Clark A.G."/>
            <person name="Eisen M.B."/>
            <person name="Smith D.R."/>
            <person name="Bergman C.M."/>
            <person name="Oliver B."/>
            <person name="Markow T.A."/>
            <person name="Kaufman T.C."/>
            <person name="Kellis M."/>
            <person name="Gelbart W."/>
            <person name="Iyer V.N."/>
            <person name="Pollard D.A."/>
            <person name="Sackton T.B."/>
            <person name="Larracuente A.M."/>
            <person name="Singh N.D."/>
            <person name="Abad J.P."/>
            <person name="Abt D.N."/>
            <person name="Adryan B."/>
            <person name="Aguade M."/>
            <person name="Akashi H."/>
            <person name="Anderson W.W."/>
            <person name="Aquadro C.F."/>
            <person name="Ardell D.H."/>
            <person name="Arguello R."/>
            <person name="Artieri C.G."/>
            <person name="Barbash D.A."/>
            <person name="Barker D."/>
            <person name="Barsanti P."/>
            <person name="Batterham P."/>
            <person name="Batzoglou S."/>
            <person name="Begun D."/>
            <person name="Bhutkar A."/>
            <person name="Blanco E."/>
            <person name="Bosak S.A."/>
            <person name="Bradley R.K."/>
            <person name="Brand A.D."/>
            <person name="Brent M.R."/>
            <person name="Brooks A.N."/>
            <person name="Brown R.H."/>
            <person name="Butlin R.K."/>
            <person name="Caggese C."/>
            <person name="Calvi B.R."/>
            <person name="Bernardo de Carvalho A."/>
            <person name="Caspi A."/>
            <person name="Castrezana S."/>
            <person name="Celniker S.E."/>
            <person name="Chang J.L."/>
            <person name="Chapple C."/>
            <person name="Chatterji S."/>
            <person name="Chinwalla A."/>
            <person name="Civetta A."/>
            <person name="Clifton S.W."/>
            <person name="Comeron J.M."/>
            <person name="Costello J.C."/>
            <person name="Coyne J.A."/>
            <person name="Daub J."/>
            <person name="David R.G."/>
            <person name="Delcher A.L."/>
            <person name="Delehaunty K."/>
            <person name="Do C.B."/>
            <person name="Ebling H."/>
            <person name="Edwards K."/>
            <person name="Eickbush T."/>
            <person name="Evans J.D."/>
            <person name="Filipski A."/>
            <person name="Findeiss S."/>
            <person name="Freyhult E."/>
            <person name="Fulton L."/>
            <person name="Fulton R."/>
            <person name="Garcia A.C."/>
            <person name="Gardiner A."/>
            <person name="Garfield D.A."/>
            <person name="Garvin B.E."/>
            <person name="Gibson G."/>
            <person name="Gilbert D."/>
            <person name="Gnerre S."/>
            <person name="Godfrey J."/>
            <person name="Good R."/>
            <person name="Gotea V."/>
            <person name="Gravely B."/>
            <person name="Greenberg A.J."/>
            <person name="Griffiths-Jones S."/>
            <person name="Gross S."/>
            <person name="Guigo R."/>
            <person name="Gustafson E.A."/>
            <person name="Haerty W."/>
            <person name="Hahn M.W."/>
            <person name="Halligan D.L."/>
            <person name="Halpern A.L."/>
            <person name="Halter G.M."/>
            <person name="Han M.V."/>
            <person name="Heger A."/>
            <person name="Hillier L."/>
            <person name="Hinrichs A.S."/>
            <person name="Holmes I."/>
            <person name="Hoskins R.A."/>
            <person name="Hubisz M.J."/>
            <person name="Hultmark D."/>
            <person name="Huntley M.A."/>
            <person name="Jaffe D.B."/>
            <person name="Jagadeeshan S."/>
            <person name="Jeck W.R."/>
            <person name="Johnson J."/>
            <person name="Jones C.D."/>
            <person name="Jordan W.C."/>
            <person name="Karpen G.H."/>
            <person name="Kataoka E."/>
            <person name="Keightley P.D."/>
            <person name="Kheradpour P."/>
            <person name="Kirkness E.F."/>
            <person name="Koerich L.B."/>
            <person name="Kristiansen K."/>
            <person name="Kudrna D."/>
            <person name="Kulathinal R.J."/>
            <person name="Kumar S."/>
            <person name="Kwok R."/>
            <person name="Lander E."/>
            <person name="Langley C.H."/>
            <person name="Lapoint R."/>
            <person name="Lazzaro B.P."/>
            <person name="Lee S.J."/>
            <person name="Levesque L."/>
            <person name="Li R."/>
            <person name="Lin C.F."/>
            <person name="Lin M.F."/>
            <person name="Lindblad-Toh K."/>
            <person name="Llopart A."/>
            <person name="Long M."/>
            <person name="Low L."/>
            <person name="Lozovsky E."/>
            <person name="Lu J."/>
            <person name="Luo M."/>
            <person name="Machado C.A."/>
            <person name="Makalowski W."/>
            <person name="Marzo M."/>
            <person name="Matsuda M."/>
            <person name="Matzkin L."/>
            <person name="McAllister B."/>
            <person name="McBride C.S."/>
            <person name="McKernan B."/>
            <person name="McKernan K."/>
            <person name="Mendez-Lago M."/>
            <person name="Minx P."/>
            <person name="Mollenhauer M.U."/>
            <person name="Montooth K."/>
            <person name="Mount S.M."/>
            <person name="Mu X."/>
            <person name="Myers E."/>
            <person name="Negre B."/>
            <person name="Newfeld S."/>
            <person name="Nielsen R."/>
            <person name="Noor M.A."/>
            <person name="O'Grady P."/>
            <person name="Pachter L."/>
            <person name="Papaceit M."/>
            <person name="Parisi M.J."/>
            <person name="Parisi M."/>
            <person name="Parts L."/>
            <person name="Pedersen J.S."/>
            <person name="Pesole G."/>
            <person name="Phillippy A.M."/>
            <person name="Ponting C.P."/>
            <person name="Pop M."/>
            <person name="Porcelli D."/>
            <person name="Powell J.R."/>
            <person name="Prohaska S."/>
            <person name="Pruitt K."/>
            <person name="Puig M."/>
            <person name="Quesneville H."/>
            <person name="Ram K.R."/>
            <person name="Rand D."/>
            <person name="Rasmussen M.D."/>
            <person name="Reed L.K."/>
            <person name="Reenan R."/>
            <person name="Reily A."/>
            <person name="Remington K.A."/>
            <person name="Rieger T.T."/>
            <person name="Ritchie M.G."/>
            <person name="Robin C."/>
            <person name="Rogers Y.H."/>
            <person name="Rohde C."/>
            <person name="Rozas J."/>
            <person name="Rubenfield M.J."/>
            <person name="Ruiz A."/>
            <person name="Russo S."/>
            <person name="Salzberg S.L."/>
            <person name="Sanchez-Gracia A."/>
            <person name="Saranga D.J."/>
            <person name="Sato H."/>
            <person name="Schaeffer S.W."/>
            <person name="Schatz M.C."/>
            <person name="Schlenke T."/>
            <person name="Schwartz R."/>
            <person name="Segarra C."/>
            <person name="Singh R.S."/>
            <person name="Sirot L."/>
            <person name="Sirota M."/>
            <person name="Sisneros N.B."/>
            <person name="Smith C.D."/>
            <person name="Smith T.F."/>
            <person name="Spieth J."/>
            <person name="Stage D.E."/>
            <person name="Stark A."/>
            <person name="Stephan W."/>
            <person name="Strausberg R.L."/>
            <person name="Strempel S."/>
            <person name="Sturgill D."/>
            <person name="Sutton G."/>
            <person name="Sutton G.G."/>
            <person name="Tao W."/>
            <person name="Teichmann S."/>
            <person name="Tobari Y.N."/>
            <person name="Tomimura Y."/>
            <person name="Tsolas J.M."/>
            <person name="Valente V.L."/>
            <person name="Venter E."/>
            <person name="Venter J.C."/>
            <person name="Vicario S."/>
            <person name="Vieira F.G."/>
            <person name="Vilella A.J."/>
            <person name="Villasante A."/>
            <person name="Walenz B."/>
            <person name="Wang J."/>
            <person name="Wasserman M."/>
            <person name="Watts T."/>
            <person name="Wilson D."/>
            <person name="Wilson R.K."/>
            <person name="Wing R.A."/>
            <person name="Wolfner M.F."/>
            <person name="Wong A."/>
            <person name="Wong G.K."/>
            <person name="Wu C.I."/>
            <person name="Wu G."/>
            <person name="Yamamoto D."/>
            <person name="Yang H.P."/>
            <person name="Yang S.P."/>
            <person name="Yorke J.A."/>
            <person name="Yoshida K."/>
            <person name="Zdobnov E."/>
            <person name="Zhang P."/>
            <person name="Zhang Y."/>
            <person name="Zimin A.V."/>
            <person name="Baldwin J."/>
            <person name="Abdouelleil A."/>
            <person name="Abdulkadir J."/>
            <person name="Abebe A."/>
            <person name="Abera B."/>
            <person name="Abreu J."/>
            <person name="Acer S.C."/>
            <person name="Aftuck L."/>
            <person name="Alexander A."/>
            <person name="An P."/>
            <person name="Anderson E."/>
            <person name="Anderson S."/>
            <person name="Arachi H."/>
            <person name="Azer M."/>
            <person name="Bachantsang P."/>
            <person name="Barry A."/>
            <person name="Bayul T."/>
            <person name="Berlin A."/>
            <person name="Bessette D."/>
            <person name="Bloom T."/>
            <person name="Blye J."/>
            <person name="Boguslavskiy L."/>
            <person name="Bonnet C."/>
            <person name="Boukhgalter B."/>
            <person name="Bourzgui I."/>
            <person name="Brown A."/>
            <person name="Cahill P."/>
            <person name="Channer S."/>
            <person name="Cheshatsang Y."/>
            <person name="Chuda L."/>
            <person name="Citroen M."/>
            <person name="Collymore A."/>
            <person name="Cooke P."/>
            <person name="Costello M."/>
            <person name="D'Aco K."/>
            <person name="Daza R."/>
            <person name="De Haan G."/>
            <person name="DeGray S."/>
            <person name="DeMaso C."/>
            <person name="Dhargay N."/>
            <person name="Dooley K."/>
            <person name="Dooley E."/>
            <person name="Doricent M."/>
            <person name="Dorje P."/>
            <person name="Dorjee K."/>
            <person name="Dupes A."/>
            <person name="Elong R."/>
            <person name="Falk J."/>
            <person name="Farina A."/>
            <person name="Faro S."/>
            <person name="Ferguson D."/>
            <person name="Fisher S."/>
            <person name="Foley C.D."/>
            <person name="Franke A."/>
            <person name="Friedrich D."/>
            <person name="Gadbois L."/>
            <person name="Gearin G."/>
            <person name="Gearin C.R."/>
            <person name="Giannoukos G."/>
            <person name="Goode T."/>
            <person name="Graham J."/>
            <person name="Grandbois E."/>
            <person name="Grewal S."/>
            <person name="Gyaltsen K."/>
            <person name="Hafez N."/>
            <person name="Hagos B."/>
            <person name="Hall J."/>
            <person name="Henson C."/>
            <person name="Hollinger A."/>
            <person name="Honan T."/>
            <person name="Huard M.D."/>
            <person name="Hughes L."/>
            <person name="Hurhula B."/>
            <person name="Husby M.E."/>
            <person name="Kamat A."/>
            <person name="Kanga B."/>
            <person name="Kashin S."/>
            <person name="Khazanovich D."/>
            <person name="Kisner P."/>
            <person name="Lance K."/>
            <person name="Lara M."/>
            <person name="Lee W."/>
            <person name="Lennon N."/>
            <person name="Letendre F."/>
            <person name="LeVine R."/>
            <person name="Lipovsky A."/>
            <person name="Liu X."/>
            <person name="Liu J."/>
            <person name="Liu S."/>
            <person name="Lokyitsang T."/>
            <person name="Lokyitsang Y."/>
            <person name="Lubonja R."/>
            <person name="Lui A."/>
            <person name="MacDonald P."/>
            <person name="Magnisalis V."/>
            <person name="Maru K."/>
            <person name="Matthews C."/>
            <person name="McCusker W."/>
            <person name="McDonough S."/>
            <person name="Mehta T."/>
            <person name="Meldrim J."/>
            <person name="Meneus L."/>
            <person name="Mihai O."/>
            <person name="Mihalev A."/>
            <person name="Mihova T."/>
            <person name="Mittelman R."/>
            <person name="Mlenga V."/>
            <person name="Montmayeur A."/>
            <person name="Mulrain L."/>
            <person name="Navidi A."/>
            <person name="Naylor J."/>
            <person name="Negash T."/>
            <person name="Nguyen T."/>
            <person name="Nguyen N."/>
            <person name="Nicol R."/>
            <person name="Norbu C."/>
            <person name="Norbu N."/>
            <person name="Novod N."/>
            <person name="O'Neill B."/>
            <person name="Osman S."/>
            <person name="Markiewicz E."/>
            <person name="Oyono O.L."/>
            <person name="Patti C."/>
            <person name="Phunkhang P."/>
            <person name="Pierre F."/>
            <person name="Priest M."/>
            <person name="Raghuraman S."/>
            <person name="Rege F."/>
            <person name="Reyes R."/>
            <person name="Rise C."/>
            <person name="Rogov P."/>
            <person name="Ross K."/>
            <person name="Ryan E."/>
            <person name="Settipalli S."/>
            <person name="Shea T."/>
            <person name="Sherpa N."/>
            <person name="Shi L."/>
            <person name="Shih D."/>
            <person name="Sparrow T."/>
            <person name="Spaulding J."/>
            <person name="Stalker J."/>
            <person name="Stange-Thomann N."/>
            <person name="Stavropoulos S."/>
            <person name="Stone C."/>
            <person name="Strader C."/>
            <person name="Tesfaye S."/>
            <person name="Thomson T."/>
            <person name="Thoulutsang Y."/>
            <person name="Thoulutsang D."/>
            <person name="Topham K."/>
            <person name="Topping I."/>
            <person name="Tsamla T."/>
            <person name="Vassiliev H."/>
            <person name="Vo A."/>
            <person name="Wangchuk T."/>
            <person name="Wangdi T."/>
            <person name="Weiand M."/>
            <person name="Wilkinson J."/>
            <person name="Wilson A."/>
            <person name="Yadav S."/>
            <person name="Young G."/>
            <person name="Yu Q."/>
            <person name="Zembek L."/>
            <person name="Zhong D."/>
            <person name="Zimmer A."/>
            <person name="Zwirko Z."/>
            <person name="Jaffe D.B."/>
            <person name="Alvarez P."/>
            <person name="Brockman W."/>
            <person name="Butler J."/>
            <person name="Chin C."/>
            <person name="Gnerre S."/>
            <person name="Grabherr M."/>
            <person name="Kleber M."/>
            <person name="Mauceli E."/>
            <person name="MacCallum I."/>
        </authorList>
    </citation>
    <scope>NUCLEOTIDE SEQUENCE [LARGE SCALE GENOMIC DNA]</scope>
    <source>
        <strain evidence="2">MSH-3 / Tucson 14011-0111.49</strain>
    </source>
</reference>